<dbReference type="Gramene" id="CDY29990">
    <property type="protein sequence ID" value="CDY29990"/>
    <property type="gene ID" value="GSBRNA2T00044512001"/>
</dbReference>
<dbReference type="EMBL" id="LK032247">
    <property type="protein sequence ID" value="CDY29990.1"/>
    <property type="molecule type" value="Genomic_DNA"/>
</dbReference>
<dbReference type="Proteomes" id="UP000028999">
    <property type="component" value="Unassembled WGS sequence"/>
</dbReference>
<evidence type="ECO:0000313" key="2">
    <source>
        <dbReference type="Proteomes" id="UP000028999"/>
    </source>
</evidence>
<protein>
    <submittedName>
        <fullName evidence="1">BnaC01g40180D protein</fullName>
    </submittedName>
</protein>
<proteinExistence type="predicted"/>
<dbReference type="STRING" id="3708.A0A078GU13"/>
<dbReference type="PaxDb" id="3708-A0A078GU13"/>
<dbReference type="AlphaFoldDB" id="A0A078GU13"/>
<name>A0A078GU13_BRANA</name>
<evidence type="ECO:0000313" key="1">
    <source>
        <dbReference type="EMBL" id="CDY29990.1"/>
    </source>
</evidence>
<sequence>MPSVLLKILQTTHSLAYSFGSLLCDEIITFCLDLGELDAAIA</sequence>
<gene>
    <name evidence="1" type="primary">BnaC01g40180D</name>
    <name evidence="1" type="ORF">GSBRNA2T00044512001</name>
</gene>
<keyword evidence="2" id="KW-1185">Reference proteome</keyword>
<accession>A0A078GU13</accession>
<organism evidence="1 2">
    <name type="scientific">Brassica napus</name>
    <name type="common">Rape</name>
    <dbReference type="NCBI Taxonomy" id="3708"/>
    <lineage>
        <taxon>Eukaryota</taxon>
        <taxon>Viridiplantae</taxon>
        <taxon>Streptophyta</taxon>
        <taxon>Embryophyta</taxon>
        <taxon>Tracheophyta</taxon>
        <taxon>Spermatophyta</taxon>
        <taxon>Magnoliopsida</taxon>
        <taxon>eudicotyledons</taxon>
        <taxon>Gunneridae</taxon>
        <taxon>Pentapetalae</taxon>
        <taxon>rosids</taxon>
        <taxon>malvids</taxon>
        <taxon>Brassicales</taxon>
        <taxon>Brassicaceae</taxon>
        <taxon>Brassiceae</taxon>
        <taxon>Brassica</taxon>
    </lineage>
</organism>
<reference evidence="1 2" key="1">
    <citation type="journal article" date="2014" name="Science">
        <title>Plant genetics. Early allopolyploid evolution in the post-Neolithic Brassica napus oilseed genome.</title>
        <authorList>
            <person name="Chalhoub B."/>
            <person name="Denoeud F."/>
            <person name="Liu S."/>
            <person name="Parkin I.A."/>
            <person name="Tang H."/>
            <person name="Wang X."/>
            <person name="Chiquet J."/>
            <person name="Belcram H."/>
            <person name="Tong C."/>
            <person name="Samans B."/>
            <person name="Correa M."/>
            <person name="Da Silva C."/>
            <person name="Just J."/>
            <person name="Falentin C."/>
            <person name="Koh C.S."/>
            <person name="Le Clainche I."/>
            <person name="Bernard M."/>
            <person name="Bento P."/>
            <person name="Noel B."/>
            <person name="Labadie K."/>
            <person name="Alberti A."/>
            <person name="Charles M."/>
            <person name="Arnaud D."/>
            <person name="Guo H."/>
            <person name="Daviaud C."/>
            <person name="Alamery S."/>
            <person name="Jabbari K."/>
            <person name="Zhao M."/>
            <person name="Edger P.P."/>
            <person name="Chelaifa H."/>
            <person name="Tack D."/>
            <person name="Lassalle G."/>
            <person name="Mestiri I."/>
            <person name="Schnel N."/>
            <person name="Le Paslier M.C."/>
            <person name="Fan G."/>
            <person name="Renault V."/>
            <person name="Bayer P.E."/>
            <person name="Golicz A.A."/>
            <person name="Manoli S."/>
            <person name="Lee T.H."/>
            <person name="Thi V.H."/>
            <person name="Chalabi S."/>
            <person name="Hu Q."/>
            <person name="Fan C."/>
            <person name="Tollenaere R."/>
            <person name="Lu Y."/>
            <person name="Battail C."/>
            <person name="Shen J."/>
            <person name="Sidebottom C.H."/>
            <person name="Wang X."/>
            <person name="Canaguier A."/>
            <person name="Chauveau A."/>
            <person name="Berard A."/>
            <person name="Deniot G."/>
            <person name="Guan M."/>
            <person name="Liu Z."/>
            <person name="Sun F."/>
            <person name="Lim Y.P."/>
            <person name="Lyons E."/>
            <person name="Town C.D."/>
            <person name="Bancroft I."/>
            <person name="Wang X."/>
            <person name="Meng J."/>
            <person name="Ma J."/>
            <person name="Pires J.C."/>
            <person name="King G.J."/>
            <person name="Brunel D."/>
            <person name="Delourme R."/>
            <person name="Renard M."/>
            <person name="Aury J.M."/>
            <person name="Adams K.L."/>
            <person name="Batley J."/>
            <person name="Snowdon R.J."/>
            <person name="Tost J."/>
            <person name="Edwards D."/>
            <person name="Zhou Y."/>
            <person name="Hua W."/>
            <person name="Sharpe A.G."/>
            <person name="Paterson A.H."/>
            <person name="Guan C."/>
            <person name="Wincker P."/>
        </authorList>
    </citation>
    <scope>NUCLEOTIDE SEQUENCE [LARGE SCALE GENOMIC DNA]</scope>
    <source>
        <strain evidence="2">cv. Darmor-bzh</strain>
    </source>
</reference>